<organism evidence="3">
    <name type="scientific">Trypanosoma congolense (strain IL3000)</name>
    <dbReference type="NCBI Taxonomy" id="1068625"/>
    <lineage>
        <taxon>Eukaryota</taxon>
        <taxon>Discoba</taxon>
        <taxon>Euglenozoa</taxon>
        <taxon>Kinetoplastea</taxon>
        <taxon>Metakinetoplastina</taxon>
        <taxon>Trypanosomatida</taxon>
        <taxon>Trypanosomatidae</taxon>
        <taxon>Trypanosoma</taxon>
        <taxon>Nannomonas</taxon>
    </lineage>
</organism>
<dbReference type="SUPFAM" id="SSF52821">
    <property type="entry name" value="Rhodanese/Cell cycle control phosphatase"/>
    <property type="match status" value="1"/>
</dbReference>
<dbReference type="GO" id="GO:0004792">
    <property type="term" value="F:thiosulfate-cyanide sulfurtransferase activity"/>
    <property type="evidence" value="ECO:0007669"/>
    <property type="project" value="TreeGrafter"/>
</dbReference>
<feature type="region of interest" description="Disordered" evidence="1">
    <location>
        <begin position="70"/>
        <end position="93"/>
    </location>
</feature>
<name>G0UMG1_TRYCI</name>
<dbReference type="PANTHER" id="PTHR44086">
    <property type="entry name" value="THIOSULFATE SULFURTRANSFERASE RDL2, MITOCHONDRIAL-RELATED"/>
    <property type="match status" value="1"/>
</dbReference>
<dbReference type="AlphaFoldDB" id="G0UMG1"/>
<feature type="compositionally biased region" description="Basic and acidic residues" evidence="1">
    <location>
        <begin position="78"/>
        <end position="88"/>
    </location>
</feature>
<reference evidence="3" key="1">
    <citation type="journal article" date="2012" name="Proc. Natl. Acad. Sci. U.S.A.">
        <title>Antigenic diversity is generated by distinct evolutionary mechanisms in African trypanosome species.</title>
        <authorList>
            <person name="Jackson A.P."/>
            <person name="Berry A."/>
            <person name="Aslett M."/>
            <person name="Allison H.C."/>
            <person name="Burton P."/>
            <person name="Vavrova-Anderson J."/>
            <person name="Brown R."/>
            <person name="Browne H."/>
            <person name="Corton N."/>
            <person name="Hauser H."/>
            <person name="Gamble J."/>
            <person name="Gilderthorp R."/>
            <person name="Marcello L."/>
            <person name="McQuillan J."/>
            <person name="Otto T.D."/>
            <person name="Quail M.A."/>
            <person name="Sanders M.J."/>
            <person name="van Tonder A."/>
            <person name="Ginger M.L."/>
            <person name="Field M.C."/>
            <person name="Barry J.D."/>
            <person name="Hertz-Fowler C."/>
            <person name="Berriman M."/>
        </authorList>
    </citation>
    <scope>NUCLEOTIDE SEQUENCE</scope>
    <source>
        <strain evidence="3">IL3000</strain>
    </source>
</reference>
<dbReference type="InterPro" id="IPR036873">
    <property type="entry name" value="Rhodanese-like_dom_sf"/>
</dbReference>
<sequence length="455" mass="51265">MIRNFCRPRVALFWVQRTRAHRSGAQQSAGTACSDGAPRQTPVTCADDVSQQELLREAHMTQQEVQLIAAHSEAPAKSPDEATRRDWTEPSLDDLDRSIPQVDCAFIADLIRARNKRRKEFLQKKVSVESKVVSLTKDQALSVKDSASYPVLQPLRASDIGVTAAVAGTTVVYGEGDAANPVSPQVLAKLTDEERDVLLSQRPEYDDGFVLLDCRTVNEVTSWGIIEGAKVLPAHEMFDGFHLTPEEFEVEFGFSKPRPEEKIICYCQYGPRSLMAAQVLSWMGYTNVLHFRDGYYEWGKQYNLLLRRWMLHDKESGNECRRQVAFQAGLELQREIAPEFNELPMREAARYKIDTTRSRGELLVGEGVREEAYKQVRALVEDMEPPQLPGVLDVEDHAVAPSRAVGCREQYFQRFLQETTGMDALEEVAAPLSVGEAQEKAINSFGRRDDNGRVR</sequence>
<evidence type="ECO:0000313" key="3">
    <source>
        <dbReference type="EMBL" id="CCC90367.1"/>
    </source>
</evidence>
<dbReference type="Pfam" id="PF00581">
    <property type="entry name" value="Rhodanese"/>
    <property type="match status" value="1"/>
</dbReference>
<gene>
    <name evidence="3" type="ORF">TCIL3000_5_610</name>
</gene>
<evidence type="ECO:0000259" key="2">
    <source>
        <dbReference type="PROSITE" id="PS50206"/>
    </source>
</evidence>
<dbReference type="PANTHER" id="PTHR44086:SF5">
    <property type="entry name" value="RHODANESE DOMAIN-CONTAINING PROTEIN"/>
    <property type="match status" value="1"/>
</dbReference>
<dbReference type="EMBL" id="HE575318">
    <property type="protein sequence ID" value="CCC90367.1"/>
    <property type="molecule type" value="Genomic_DNA"/>
</dbReference>
<evidence type="ECO:0000256" key="1">
    <source>
        <dbReference type="SAM" id="MobiDB-lite"/>
    </source>
</evidence>
<dbReference type="Gene3D" id="3.40.250.10">
    <property type="entry name" value="Rhodanese-like domain"/>
    <property type="match status" value="1"/>
</dbReference>
<dbReference type="GO" id="GO:0005739">
    <property type="term" value="C:mitochondrion"/>
    <property type="evidence" value="ECO:0007669"/>
    <property type="project" value="TreeGrafter"/>
</dbReference>
<feature type="domain" description="Rhodanese" evidence="2">
    <location>
        <begin position="205"/>
        <end position="307"/>
    </location>
</feature>
<dbReference type="InterPro" id="IPR001763">
    <property type="entry name" value="Rhodanese-like_dom"/>
</dbReference>
<dbReference type="VEuPathDB" id="TriTrypDB:TcIL3000_5_610"/>
<proteinExistence type="predicted"/>
<protein>
    <recommendedName>
        <fullName evidence="2">Rhodanese domain-containing protein</fullName>
    </recommendedName>
</protein>
<dbReference type="PROSITE" id="PS51257">
    <property type="entry name" value="PROKAR_LIPOPROTEIN"/>
    <property type="match status" value="1"/>
</dbReference>
<dbReference type="SMART" id="SM00450">
    <property type="entry name" value="RHOD"/>
    <property type="match status" value="1"/>
</dbReference>
<accession>G0UMG1</accession>
<dbReference type="PROSITE" id="PS50206">
    <property type="entry name" value="RHODANESE_3"/>
    <property type="match status" value="1"/>
</dbReference>